<evidence type="ECO:0000256" key="3">
    <source>
        <dbReference type="ARBA" id="ARBA00004885"/>
    </source>
</evidence>
<dbReference type="PANTHER" id="PTHR21371">
    <property type="entry name" value="KETOL-ACID REDUCTOISOMERASE, MITOCHONDRIAL"/>
    <property type="match status" value="1"/>
</dbReference>
<reference evidence="16 17" key="1">
    <citation type="submission" date="2017-01" db="EMBL/GenBank/DDBJ databases">
        <authorList>
            <person name="Varghese N."/>
            <person name="Submissions S."/>
        </authorList>
    </citation>
    <scope>NUCLEOTIDE SEQUENCE [LARGE SCALE GENOMIC DNA]</scope>
    <source>
        <strain evidence="16 17">ATCC 35905</strain>
    </source>
</reference>
<feature type="active site" evidence="12">
    <location>
        <position position="140"/>
    </location>
</feature>
<dbReference type="GO" id="GO:0005829">
    <property type="term" value="C:cytosol"/>
    <property type="evidence" value="ECO:0007669"/>
    <property type="project" value="TreeGrafter"/>
</dbReference>
<dbReference type="NCBIfam" id="NF009940">
    <property type="entry name" value="PRK13403.1"/>
    <property type="match status" value="1"/>
</dbReference>
<gene>
    <name evidence="12" type="primary">ilvC</name>
    <name evidence="16" type="ORF">SAMN05421828_1513</name>
</gene>
<keyword evidence="9 12" id="KW-0560">Oxidoreductase</keyword>
<evidence type="ECO:0000256" key="10">
    <source>
        <dbReference type="ARBA" id="ARBA00023304"/>
    </source>
</evidence>
<dbReference type="GO" id="GO:0004455">
    <property type="term" value="F:ketol-acid reductoisomerase activity"/>
    <property type="evidence" value="ECO:0007669"/>
    <property type="project" value="UniProtKB-UniRule"/>
</dbReference>
<comment type="pathway">
    <text evidence="3 12">Amino-acid biosynthesis; L-isoleucine biosynthesis; L-isoleucine from 2-oxobutanoate: step 2/4.</text>
</comment>
<feature type="binding site" evidence="12 13">
    <location>
        <position position="284"/>
    </location>
    <ligand>
        <name>substrate</name>
    </ligand>
</feature>
<feature type="binding site" evidence="12 13">
    <location>
        <position position="223"/>
    </location>
    <ligand>
        <name>Mg(2+)</name>
        <dbReference type="ChEBI" id="CHEBI:18420"/>
        <label>2</label>
    </ligand>
</feature>
<comment type="function">
    <text evidence="1 12">Involved in the biosynthesis of branched-chain amino acids (BCAA). Catalyzes an alkyl-migration followed by a ketol-acid reduction of (S)-2-acetolactate (S2AL) to yield (R)-2,3-dihydroxy-isovalerate. In the isomerase reaction, S2AL is rearranged via a Mg-dependent methyl migration to produce 3-hydroxy-3-methyl-2-ketobutyrate (HMKB). In the reductase reaction, this 2-ketoacid undergoes a metal-dependent reduction by NADPH to yield (R)-2,3-dihydroxy-isovalerate.</text>
</comment>
<keyword evidence="8 12" id="KW-0521">NADP</keyword>
<dbReference type="InterPro" id="IPR013116">
    <property type="entry name" value="KARI_N"/>
</dbReference>
<keyword evidence="5 12" id="KW-0028">Amino-acid biosynthesis</keyword>
<dbReference type="InterPro" id="IPR013023">
    <property type="entry name" value="KARI"/>
</dbReference>
<sequence length="371" mass="40301">MAQYYRIKVANRRVFPHAIPLKPVTNAQGSLDMRVYYDSDADVNLIKSKKVAIVGYGSQGHAHALNLKESGLKDLAVALRPGSTAIAKAEAAGLKVMSPDEAAAWADVVMILTPDEGQGDLYRDSLAKNLKPGAAIAFAHGLNIHFNLIEPRADIDVFMIAPKGPGHTVRSEYLRGGGVPCLVAVAQDPSGNALDIALSYASAIGGGRAGIIETSFREECETDLFGEQAVLCGGLVELIKAGFETLTEAGYAPEMAYFECLHEVKLIVDLIYEGGIANMNYSISNTAEYGEYVTGPRMVTAETKAEMKRVLDDIQKGRFTRDWMLENRVNQTNFKAMRRANAAHPIEQVGEKLRAMMPWIKQGALVDKAKN</sequence>
<evidence type="ECO:0000256" key="4">
    <source>
        <dbReference type="ARBA" id="ARBA00010318"/>
    </source>
</evidence>
<dbReference type="EC" id="1.1.1.86" evidence="12"/>
<feature type="binding site" evidence="12">
    <location>
        <position position="80"/>
    </location>
    <ligand>
        <name>NADP(+)</name>
        <dbReference type="ChEBI" id="CHEBI:58349"/>
    </ligand>
</feature>
<feature type="binding site" evidence="12 13">
    <location>
        <position position="223"/>
    </location>
    <ligand>
        <name>Mg(2+)</name>
        <dbReference type="ChEBI" id="CHEBI:18420"/>
        <label>1</label>
    </ligand>
</feature>
<dbReference type="Gene3D" id="6.10.240.10">
    <property type="match status" value="1"/>
</dbReference>
<dbReference type="InterPro" id="IPR008927">
    <property type="entry name" value="6-PGluconate_DH-like_C_sf"/>
</dbReference>
<feature type="domain" description="KARI N-terminal Rossmann" evidence="14">
    <location>
        <begin position="33"/>
        <end position="214"/>
    </location>
</feature>
<feature type="binding site" evidence="12 13">
    <location>
        <position position="259"/>
    </location>
    <ligand>
        <name>Mg(2+)</name>
        <dbReference type="ChEBI" id="CHEBI:18420"/>
        <label>2</label>
    </ligand>
</feature>
<dbReference type="NCBIfam" id="TIGR00465">
    <property type="entry name" value="ilvC"/>
    <property type="match status" value="1"/>
</dbReference>
<dbReference type="InterPro" id="IPR000506">
    <property type="entry name" value="KARI_C"/>
</dbReference>
<dbReference type="GO" id="GO:0000287">
    <property type="term" value="F:magnesium ion binding"/>
    <property type="evidence" value="ECO:0007669"/>
    <property type="project" value="UniProtKB-UniRule"/>
</dbReference>
<feature type="binding site" evidence="12">
    <location>
        <position position="83"/>
    </location>
    <ligand>
        <name>NADP(+)</name>
        <dbReference type="ChEBI" id="CHEBI:58349"/>
    </ligand>
</feature>
<evidence type="ECO:0000256" key="7">
    <source>
        <dbReference type="ARBA" id="ARBA00022842"/>
    </source>
</evidence>
<dbReference type="SUPFAM" id="SSF48179">
    <property type="entry name" value="6-phosphogluconate dehydrogenase C-terminal domain-like"/>
    <property type="match status" value="1"/>
</dbReference>
<dbReference type="FunFam" id="3.40.50.720:FF:000023">
    <property type="entry name" value="Ketol-acid reductoisomerase (NADP(+))"/>
    <property type="match status" value="1"/>
</dbReference>
<feature type="binding site" evidence="12">
    <location>
        <begin position="56"/>
        <end position="59"/>
    </location>
    <ligand>
        <name>NADP(+)</name>
        <dbReference type="ChEBI" id="CHEBI:58349"/>
    </ligand>
</feature>
<keyword evidence="10 12" id="KW-0100">Branched-chain amino acid biosynthesis</keyword>
<dbReference type="UniPathway" id="UPA00047">
    <property type="reaction ID" value="UER00056"/>
</dbReference>
<evidence type="ECO:0000256" key="8">
    <source>
        <dbReference type="ARBA" id="ARBA00022857"/>
    </source>
</evidence>
<comment type="caution">
    <text evidence="16">The sequence shown here is derived from an EMBL/GenBank/DDBJ whole genome shotgun (WGS) entry which is preliminary data.</text>
</comment>
<comment type="catalytic activity">
    <reaction evidence="12">
        <text>(2R,3R)-2,3-dihydroxy-3-methylpentanoate + NADP(+) = (S)-2-ethyl-2-hydroxy-3-oxobutanoate + NADPH + H(+)</text>
        <dbReference type="Rhea" id="RHEA:13493"/>
        <dbReference type="ChEBI" id="CHEBI:15378"/>
        <dbReference type="ChEBI" id="CHEBI:49256"/>
        <dbReference type="ChEBI" id="CHEBI:49258"/>
        <dbReference type="ChEBI" id="CHEBI:57783"/>
        <dbReference type="ChEBI" id="CHEBI:58349"/>
        <dbReference type="EC" id="1.1.1.86"/>
    </reaction>
</comment>
<protein>
    <recommendedName>
        <fullName evidence="12">Ketol-acid reductoisomerase (NADP(+))</fullName>
        <shortName evidence="12">KARI</shortName>
        <ecNumber evidence="12">1.1.1.86</ecNumber>
    </recommendedName>
    <alternativeName>
        <fullName evidence="12">Acetohydroxy-acid isomeroreductase</fullName>
        <shortName evidence="12">AHIR</shortName>
    </alternativeName>
    <alternativeName>
        <fullName evidence="12">Alpha-keto-beta-hydroxylacyl reductoisomerase</fullName>
    </alternativeName>
</protein>
<keyword evidence="16" id="KW-0413">Isomerase</keyword>
<dbReference type="PANTHER" id="PTHR21371:SF1">
    <property type="entry name" value="KETOL-ACID REDUCTOISOMERASE, MITOCHONDRIAL"/>
    <property type="match status" value="1"/>
</dbReference>
<dbReference type="Pfam" id="PF01450">
    <property type="entry name" value="KARI_C"/>
    <property type="match status" value="1"/>
</dbReference>
<dbReference type="SUPFAM" id="SSF51735">
    <property type="entry name" value="NAD(P)-binding Rossmann-fold domains"/>
    <property type="match status" value="1"/>
</dbReference>
<proteinExistence type="inferred from homology"/>
<dbReference type="InterPro" id="IPR036291">
    <property type="entry name" value="NAD(P)-bd_dom_sf"/>
</dbReference>
<dbReference type="InterPro" id="IPR014359">
    <property type="entry name" value="KARI_prok"/>
</dbReference>
<evidence type="ECO:0000256" key="12">
    <source>
        <dbReference type="HAMAP-Rule" id="MF_00435"/>
    </source>
</evidence>
<feature type="domain" description="KARI C-terminal knotted" evidence="15">
    <location>
        <begin position="215"/>
        <end position="360"/>
    </location>
</feature>
<organism evidence="16 17">
    <name type="scientific">Acidiphilium rubrum</name>
    <dbReference type="NCBI Taxonomy" id="526"/>
    <lineage>
        <taxon>Bacteria</taxon>
        <taxon>Pseudomonadati</taxon>
        <taxon>Pseudomonadota</taxon>
        <taxon>Alphaproteobacteria</taxon>
        <taxon>Acetobacterales</taxon>
        <taxon>Acidocellaceae</taxon>
        <taxon>Acidiphilium</taxon>
    </lineage>
</organism>
<comment type="cofactor">
    <cofactor evidence="12">
        <name>Mg(2+)</name>
        <dbReference type="ChEBI" id="CHEBI:18420"/>
    </cofactor>
    <text evidence="12">Binds 2 magnesium ions per subunit.</text>
</comment>
<dbReference type="NCBIfam" id="NF004017">
    <property type="entry name" value="PRK05479.1"/>
    <property type="match status" value="1"/>
</dbReference>
<comment type="catalytic activity">
    <reaction evidence="11 12">
        <text>(2R)-2,3-dihydroxy-3-methylbutanoate + NADP(+) = (2S)-2-acetolactate + NADPH + H(+)</text>
        <dbReference type="Rhea" id="RHEA:22068"/>
        <dbReference type="ChEBI" id="CHEBI:15378"/>
        <dbReference type="ChEBI" id="CHEBI:49072"/>
        <dbReference type="ChEBI" id="CHEBI:57783"/>
        <dbReference type="ChEBI" id="CHEBI:58349"/>
        <dbReference type="ChEBI" id="CHEBI:58476"/>
        <dbReference type="EC" id="1.1.1.86"/>
    </reaction>
</comment>
<evidence type="ECO:0000256" key="9">
    <source>
        <dbReference type="ARBA" id="ARBA00023002"/>
    </source>
</evidence>
<dbReference type="Proteomes" id="UP000186308">
    <property type="component" value="Unassembled WGS sequence"/>
</dbReference>
<evidence type="ECO:0000256" key="2">
    <source>
        <dbReference type="ARBA" id="ARBA00004864"/>
    </source>
</evidence>
<dbReference type="PIRSF" id="PIRSF000116">
    <property type="entry name" value="IlvC_gammaproteo"/>
    <property type="match status" value="1"/>
</dbReference>
<evidence type="ECO:0000259" key="15">
    <source>
        <dbReference type="PROSITE" id="PS51851"/>
    </source>
</evidence>
<comment type="caution">
    <text evidence="12">Lacks conserved residue(s) required for the propagation of feature annotation.</text>
</comment>
<dbReference type="UniPathway" id="UPA00049">
    <property type="reaction ID" value="UER00060"/>
</dbReference>
<evidence type="ECO:0000256" key="6">
    <source>
        <dbReference type="ARBA" id="ARBA00022723"/>
    </source>
</evidence>
<feature type="binding site" evidence="12 13">
    <location>
        <position position="263"/>
    </location>
    <ligand>
        <name>Mg(2+)</name>
        <dbReference type="ChEBI" id="CHEBI:18420"/>
        <label>2</label>
    </ligand>
</feature>
<dbReference type="GO" id="GO:0016853">
    <property type="term" value="F:isomerase activity"/>
    <property type="evidence" value="ECO:0007669"/>
    <property type="project" value="UniProtKB-KW"/>
</dbReference>
<evidence type="ECO:0000313" key="16">
    <source>
        <dbReference type="EMBL" id="SIR54646.1"/>
    </source>
</evidence>
<keyword evidence="7 12" id="KW-0460">Magnesium</keyword>
<evidence type="ECO:0000256" key="1">
    <source>
        <dbReference type="ARBA" id="ARBA00002172"/>
    </source>
</evidence>
<dbReference type="PROSITE" id="PS51850">
    <property type="entry name" value="KARI_N"/>
    <property type="match status" value="1"/>
</dbReference>
<dbReference type="Gene3D" id="3.40.50.720">
    <property type="entry name" value="NAD(P)-binding Rossmann-like Domain"/>
    <property type="match status" value="1"/>
</dbReference>
<evidence type="ECO:0000256" key="13">
    <source>
        <dbReference type="PROSITE-ProRule" id="PRU01198"/>
    </source>
</evidence>
<dbReference type="AlphaFoldDB" id="A0A8G2CP29"/>
<keyword evidence="17" id="KW-1185">Reference proteome</keyword>
<dbReference type="Pfam" id="PF07991">
    <property type="entry name" value="KARI_N"/>
    <property type="match status" value="1"/>
</dbReference>
<dbReference type="HAMAP" id="MF_00435">
    <property type="entry name" value="IlvC"/>
    <property type="match status" value="1"/>
</dbReference>
<dbReference type="GO" id="GO:0050661">
    <property type="term" value="F:NADP binding"/>
    <property type="evidence" value="ECO:0007669"/>
    <property type="project" value="InterPro"/>
</dbReference>
<evidence type="ECO:0000313" key="17">
    <source>
        <dbReference type="Proteomes" id="UP000186308"/>
    </source>
</evidence>
<evidence type="ECO:0000259" key="14">
    <source>
        <dbReference type="PROSITE" id="PS51850"/>
    </source>
</evidence>
<feature type="binding site" evidence="12 13">
    <location>
        <position position="227"/>
    </location>
    <ligand>
        <name>Mg(2+)</name>
        <dbReference type="ChEBI" id="CHEBI:18420"/>
        <label>1</label>
    </ligand>
</feature>
<evidence type="ECO:0000256" key="5">
    <source>
        <dbReference type="ARBA" id="ARBA00022605"/>
    </source>
</evidence>
<accession>A0A8G2CP29</accession>
<name>A0A8G2CP29_ACIRU</name>
<comment type="pathway">
    <text evidence="2 12">Amino-acid biosynthesis; L-valine biosynthesis; L-valine from pyruvate: step 2/4.</text>
</comment>
<dbReference type="GO" id="GO:0009099">
    <property type="term" value="P:L-valine biosynthetic process"/>
    <property type="evidence" value="ECO:0007669"/>
    <property type="project" value="UniProtKB-UniRule"/>
</dbReference>
<dbReference type="EMBL" id="FTNE01000051">
    <property type="protein sequence ID" value="SIR54646.1"/>
    <property type="molecule type" value="Genomic_DNA"/>
</dbReference>
<keyword evidence="6 12" id="KW-0479">Metal-binding</keyword>
<comment type="similarity">
    <text evidence="4 12 13">Belongs to the ketol-acid reductoisomerase family.</text>
</comment>
<dbReference type="PROSITE" id="PS51851">
    <property type="entry name" value="KARI_C"/>
    <property type="match status" value="1"/>
</dbReference>
<evidence type="ECO:0000256" key="11">
    <source>
        <dbReference type="ARBA" id="ARBA00049021"/>
    </source>
</evidence>
<feature type="binding site" evidence="12">
    <location>
        <position position="166"/>
    </location>
    <ligand>
        <name>NADP(+)</name>
        <dbReference type="ChEBI" id="CHEBI:58349"/>
    </ligand>
</feature>
<dbReference type="GO" id="GO:0009097">
    <property type="term" value="P:isoleucine biosynthetic process"/>
    <property type="evidence" value="ECO:0007669"/>
    <property type="project" value="UniProtKB-UniRule"/>
</dbReference>